<protein>
    <recommendedName>
        <fullName evidence="11">Phosphatidylserine decarboxylase</fullName>
    </recommendedName>
</protein>
<keyword evidence="3" id="KW-0443">Lipid metabolism</keyword>
<keyword evidence="8" id="KW-0670">Pyruvate</keyword>
<dbReference type="Proteomes" id="UP001254608">
    <property type="component" value="Unassembled WGS sequence"/>
</dbReference>
<dbReference type="PANTHER" id="PTHR35809">
    <property type="entry name" value="ARCHAETIDYLSERINE DECARBOXYLASE PROENZYME-RELATED"/>
    <property type="match status" value="1"/>
</dbReference>
<evidence type="ECO:0000256" key="8">
    <source>
        <dbReference type="ARBA" id="ARBA00023317"/>
    </source>
</evidence>
<reference evidence="9 10" key="1">
    <citation type="submission" date="2023-09" db="EMBL/GenBank/DDBJ databases">
        <authorList>
            <person name="Rey-Velasco X."/>
        </authorList>
    </citation>
    <scope>NUCLEOTIDE SEQUENCE [LARGE SCALE GENOMIC DNA]</scope>
    <source>
        <strain evidence="9 10">W345</strain>
    </source>
</reference>
<evidence type="ECO:0000313" key="10">
    <source>
        <dbReference type="Proteomes" id="UP001254608"/>
    </source>
</evidence>
<comment type="caution">
    <text evidence="9">The sequence shown here is derived from an EMBL/GenBank/DDBJ whole genome shotgun (WGS) entry which is preliminary data.</text>
</comment>
<evidence type="ECO:0000256" key="4">
    <source>
        <dbReference type="ARBA" id="ARBA00023136"/>
    </source>
</evidence>
<sequence>MQRSFLPMLGMAREGWLPLTFLLAASSVVLSHGHPLVATFAVLGVALVAGFFQEPERNIPASALSVVSPVSGRVISIGDRSCSVLDRSALSVRIRVNPFGGYALRAPVEGVLREPPHASSGRCSSWVRTDEGEDIALCVTCGSMLGQRPLGFGYGQRVGHGRRSGARRFALEVELLLPAASRLAVKAGDRVTSGESIIVHLPGRST</sequence>
<evidence type="ECO:0008006" key="11">
    <source>
        <dbReference type="Google" id="ProtNLM"/>
    </source>
</evidence>
<keyword evidence="2" id="KW-0444">Lipid biosynthesis</keyword>
<dbReference type="InterPro" id="IPR033175">
    <property type="entry name" value="PSD-A"/>
</dbReference>
<keyword evidence="1" id="KW-1003">Cell membrane</keyword>
<keyword evidence="4" id="KW-0472">Membrane</keyword>
<dbReference type="PANTHER" id="PTHR35809:SF1">
    <property type="entry name" value="ARCHAETIDYLSERINE DECARBOXYLASE PROENZYME-RELATED"/>
    <property type="match status" value="1"/>
</dbReference>
<keyword evidence="6" id="KW-0594">Phospholipid biosynthesis</keyword>
<evidence type="ECO:0000313" key="9">
    <source>
        <dbReference type="EMBL" id="MDT0497012.1"/>
    </source>
</evidence>
<evidence type="ECO:0000256" key="5">
    <source>
        <dbReference type="ARBA" id="ARBA00023145"/>
    </source>
</evidence>
<keyword evidence="5" id="KW-0865">Zymogen</keyword>
<evidence type="ECO:0000256" key="1">
    <source>
        <dbReference type="ARBA" id="ARBA00022475"/>
    </source>
</evidence>
<dbReference type="EMBL" id="JAVRIC010000006">
    <property type="protein sequence ID" value="MDT0497012.1"/>
    <property type="molecule type" value="Genomic_DNA"/>
</dbReference>
<keyword evidence="10" id="KW-1185">Reference proteome</keyword>
<evidence type="ECO:0000256" key="7">
    <source>
        <dbReference type="ARBA" id="ARBA00023264"/>
    </source>
</evidence>
<keyword evidence="7" id="KW-1208">Phospholipid metabolism</keyword>
<dbReference type="RefSeq" id="WP_311364404.1">
    <property type="nucleotide sequence ID" value="NZ_JAVRIC010000006.1"/>
</dbReference>
<evidence type="ECO:0000256" key="3">
    <source>
        <dbReference type="ARBA" id="ARBA00023098"/>
    </source>
</evidence>
<gene>
    <name evidence="9" type="ORF">RM530_06485</name>
</gene>
<accession>A0ABU2WGL8</accession>
<evidence type="ECO:0000256" key="2">
    <source>
        <dbReference type="ARBA" id="ARBA00022516"/>
    </source>
</evidence>
<name>A0ABU2WGL8_9GAMM</name>
<proteinExistence type="predicted"/>
<evidence type="ECO:0000256" key="6">
    <source>
        <dbReference type="ARBA" id="ARBA00023209"/>
    </source>
</evidence>
<organism evidence="9 10">
    <name type="scientific">Banduia mediterranea</name>
    <dbReference type="NCBI Taxonomy" id="3075609"/>
    <lineage>
        <taxon>Bacteria</taxon>
        <taxon>Pseudomonadati</taxon>
        <taxon>Pseudomonadota</taxon>
        <taxon>Gammaproteobacteria</taxon>
        <taxon>Nevskiales</taxon>
        <taxon>Algiphilaceae</taxon>
        <taxon>Banduia</taxon>
    </lineage>
</organism>